<evidence type="ECO:0000256" key="1">
    <source>
        <dbReference type="SAM" id="Phobius"/>
    </source>
</evidence>
<keyword evidence="1" id="KW-0472">Membrane</keyword>
<keyword evidence="1" id="KW-0812">Transmembrane</keyword>
<keyword evidence="1" id="KW-1133">Transmembrane helix</keyword>
<dbReference type="RefSeq" id="WP_145094637.1">
    <property type="nucleotide sequence ID" value="NZ_CP036274.1"/>
</dbReference>
<organism evidence="3 4">
    <name type="scientific">Anatilimnocola aggregata</name>
    <dbReference type="NCBI Taxonomy" id="2528021"/>
    <lineage>
        <taxon>Bacteria</taxon>
        <taxon>Pseudomonadati</taxon>
        <taxon>Planctomycetota</taxon>
        <taxon>Planctomycetia</taxon>
        <taxon>Pirellulales</taxon>
        <taxon>Pirellulaceae</taxon>
        <taxon>Anatilimnocola</taxon>
    </lineage>
</organism>
<evidence type="ECO:0000313" key="3">
    <source>
        <dbReference type="EMBL" id="QDU29968.1"/>
    </source>
</evidence>
<protein>
    <submittedName>
        <fullName evidence="3">DoxX</fullName>
    </submittedName>
</protein>
<dbReference type="EMBL" id="CP036274">
    <property type="protein sequence ID" value="QDU29968.1"/>
    <property type="molecule type" value="Genomic_DNA"/>
</dbReference>
<dbReference type="OrthoDB" id="262907at2"/>
<proteinExistence type="predicted"/>
<accession>A0A517YIC4</accession>
<dbReference type="PANTHER" id="PTHR33452">
    <property type="entry name" value="OXIDOREDUCTASE CATD-RELATED"/>
    <property type="match status" value="1"/>
</dbReference>
<feature type="domain" description="TQO small subunit DoxD" evidence="2">
    <location>
        <begin position="204"/>
        <end position="276"/>
    </location>
</feature>
<evidence type="ECO:0000313" key="4">
    <source>
        <dbReference type="Proteomes" id="UP000315017"/>
    </source>
</evidence>
<feature type="transmembrane region" description="Helical" evidence="1">
    <location>
        <begin position="209"/>
        <end position="232"/>
    </location>
</feature>
<keyword evidence="4" id="KW-1185">Reference proteome</keyword>
<dbReference type="PANTHER" id="PTHR33452:SF1">
    <property type="entry name" value="INNER MEMBRANE PROTEIN YPHA-RELATED"/>
    <property type="match status" value="1"/>
</dbReference>
<gene>
    <name evidence="3" type="ORF">ETAA8_50860</name>
</gene>
<name>A0A517YIC4_9BACT</name>
<dbReference type="GO" id="GO:0005886">
    <property type="term" value="C:plasma membrane"/>
    <property type="evidence" value="ECO:0007669"/>
    <property type="project" value="TreeGrafter"/>
</dbReference>
<dbReference type="Pfam" id="PF04173">
    <property type="entry name" value="DoxD"/>
    <property type="match status" value="1"/>
</dbReference>
<sequence>MVAAIVALRVGVGLHFYLEGTAKLRDKKPFTGGFFANAKGPLAPLYRNMVWDIDGKFRLDGQATLAYWKTYGKQVARHFHFDEKQAKAADKVVEDFTKRFKWYFGSKREEISEYLDQLERRDANRNDLARKGLTSMQAHDARIDADRNQLRGPLLADIDKIWKDLENDLNAIATEQQLVRHGRMPIGKLGRQPLDSEFMDWFMPYFDTVVGFLLIVGLFTRPVAVVAGLFLASVCASQWPGSSGAAPIYYQFVEMLALFVLAAMGAGQFLGLDYVVGGIWRQYRRTRPAAAKTVPVPSGSVKQGAKA</sequence>
<feature type="transmembrane region" description="Helical" evidence="1">
    <location>
        <begin position="252"/>
        <end position="276"/>
    </location>
</feature>
<dbReference type="AlphaFoldDB" id="A0A517YIC4"/>
<evidence type="ECO:0000259" key="2">
    <source>
        <dbReference type="Pfam" id="PF04173"/>
    </source>
</evidence>
<dbReference type="KEGG" id="aagg:ETAA8_50860"/>
<dbReference type="InterPro" id="IPR007301">
    <property type="entry name" value="DoxD"/>
</dbReference>
<dbReference type="InterPro" id="IPR051907">
    <property type="entry name" value="DoxX-like_oxidoreductase"/>
</dbReference>
<dbReference type="Proteomes" id="UP000315017">
    <property type="component" value="Chromosome"/>
</dbReference>
<reference evidence="3 4" key="1">
    <citation type="submission" date="2019-02" db="EMBL/GenBank/DDBJ databases">
        <title>Deep-cultivation of Planctomycetes and their phenomic and genomic characterization uncovers novel biology.</title>
        <authorList>
            <person name="Wiegand S."/>
            <person name="Jogler M."/>
            <person name="Boedeker C."/>
            <person name="Pinto D."/>
            <person name="Vollmers J."/>
            <person name="Rivas-Marin E."/>
            <person name="Kohn T."/>
            <person name="Peeters S.H."/>
            <person name="Heuer A."/>
            <person name="Rast P."/>
            <person name="Oberbeckmann S."/>
            <person name="Bunk B."/>
            <person name="Jeske O."/>
            <person name="Meyerdierks A."/>
            <person name="Storesund J.E."/>
            <person name="Kallscheuer N."/>
            <person name="Luecker S."/>
            <person name="Lage O.M."/>
            <person name="Pohl T."/>
            <person name="Merkel B.J."/>
            <person name="Hornburger P."/>
            <person name="Mueller R.-W."/>
            <person name="Bruemmer F."/>
            <person name="Labrenz M."/>
            <person name="Spormann A.M."/>
            <person name="Op den Camp H."/>
            <person name="Overmann J."/>
            <person name="Amann R."/>
            <person name="Jetten M.S.M."/>
            <person name="Mascher T."/>
            <person name="Medema M.H."/>
            <person name="Devos D.P."/>
            <person name="Kaster A.-K."/>
            <person name="Ovreas L."/>
            <person name="Rohde M."/>
            <person name="Galperin M.Y."/>
            <person name="Jogler C."/>
        </authorList>
    </citation>
    <scope>NUCLEOTIDE SEQUENCE [LARGE SCALE GENOMIC DNA]</scope>
    <source>
        <strain evidence="3 4">ETA_A8</strain>
    </source>
</reference>